<keyword evidence="1" id="KW-0067">ATP-binding</keyword>
<dbReference type="GO" id="GO:0005524">
    <property type="term" value="F:ATP binding"/>
    <property type="evidence" value="ECO:0007669"/>
    <property type="project" value="UniProtKB-KW"/>
</dbReference>
<dbReference type="OrthoDB" id="182489at2"/>
<dbReference type="SUPFAM" id="SSF52540">
    <property type="entry name" value="P-loop containing nucleoside triphosphate hydrolases"/>
    <property type="match status" value="1"/>
</dbReference>
<proteinExistence type="predicted"/>
<keyword evidence="2" id="KW-1185">Reference proteome</keyword>
<accession>A0A5R9G3N7</accession>
<evidence type="ECO:0000313" key="2">
    <source>
        <dbReference type="Proteomes" id="UP000309676"/>
    </source>
</evidence>
<dbReference type="Proteomes" id="UP000309676">
    <property type="component" value="Unassembled WGS sequence"/>
</dbReference>
<organism evidence="1 2">
    <name type="scientific">Paenibacillus antri</name>
    <dbReference type="NCBI Taxonomy" id="2582848"/>
    <lineage>
        <taxon>Bacteria</taxon>
        <taxon>Bacillati</taxon>
        <taxon>Bacillota</taxon>
        <taxon>Bacilli</taxon>
        <taxon>Bacillales</taxon>
        <taxon>Paenibacillaceae</taxon>
        <taxon>Paenibacillus</taxon>
    </lineage>
</organism>
<reference evidence="1 2" key="1">
    <citation type="submission" date="2019-05" db="EMBL/GenBank/DDBJ databases">
        <authorList>
            <person name="Narsing Rao M.P."/>
            <person name="Li W.J."/>
        </authorList>
    </citation>
    <scope>NUCLEOTIDE SEQUENCE [LARGE SCALE GENOMIC DNA]</scope>
    <source>
        <strain evidence="1 2">SYSU_K30003</strain>
    </source>
</reference>
<dbReference type="Gene3D" id="3.40.50.300">
    <property type="entry name" value="P-loop containing nucleotide triphosphate hydrolases"/>
    <property type="match status" value="1"/>
</dbReference>
<gene>
    <name evidence="1" type="ORF">FE782_28300</name>
</gene>
<dbReference type="AlphaFoldDB" id="A0A5R9G3N7"/>
<dbReference type="EMBL" id="VCIW01000027">
    <property type="protein sequence ID" value="TLS48906.1"/>
    <property type="molecule type" value="Genomic_DNA"/>
</dbReference>
<name>A0A5R9G3N7_9BACL</name>
<protein>
    <submittedName>
        <fullName evidence="1">ATP-binding protein</fullName>
    </submittedName>
</protein>
<sequence length="124" mass="13991">MRLDEQLKDVESACFVGRTEELRIMLSHAAGDWNWQWLHIHGQGGIGKSALLRRFRSELEGMPCFSLDGGRNKEDALEKLAVQLGEIGTFDHFDSDPDVIVERLNQLSRGSGCNFVLLIDAFEE</sequence>
<comment type="caution">
    <text evidence="1">The sequence shown here is derived from an EMBL/GenBank/DDBJ whole genome shotgun (WGS) entry which is preliminary data.</text>
</comment>
<dbReference type="InterPro" id="IPR027417">
    <property type="entry name" value="P-loop_NTPase"/>
</dbReference>
<keyword evidence="1" id="KW-0547">Nucleotide-binding</keyword>
<dbReference type="RefSeq" id="WP_138197716.1">
    <property type="nucleotide sequence ID" value="NZ_VCIW01000027.1"/>
</dbReference>
<evidence type="ECO:0000313" key="1">
    <source>
        <dbReference type="EMBL" id="TLS48906.1"/>
    </source>
</evidence>